<sequence length="1137" mass="116648">MIPTPLRTRLAGALLAAAAITGNAQAAPLVDGLLLQATSTDIPLLGAADGYTTAGPQASAMLDSGFGAIEFLDAAADLFIDLQDDGLIAVYGFRDGRSGSLTIDIMGLGQPLGAVQALQSVAGLDWLLVDGHTLRIRFDDVDFDPSGSPWTARLQAVPEPGALALSAVALGALALLRRRPRRHGRASTAALSTTFTTTFSTAFTTTVAAAAGLLPAGDAAAEVARQVAPSDGWAAMAGGTSGGAAAAANQIYTVSSRSELLTAIALGAGQPKIIKVVGTIDMSEGQPYTSAADQRSRALVRLPSNTTLIGAGPGAGFVNAWITIQSVSNVIVRNLKIVAPCDAAPVWDPSDGATGAWNAAYDAISVIGADHVWIDRNTFTDLPLTDATLPLENGVKKQCHDGALDITKAADLVSVTNNLFDQHDKTMLIGSSDSGATAAADVGKLRVTLAGNVFRGITQRAPRVRFGQVHLYNNYFEGAKTAAAYPHLYSVGIGKSAQVLSQGNLFAIGGAAPGQCAAILTTLNADGVSFFRDGGSVLNGAALGACAVSSSASWSPPYAAAVRPAAVVKAAALATAGAGRLTTTISGSGLTGGLPGTRVPANGQSQVHIDTPLSIAFDGPPTLGSSGTIQVWRDDGTLVDTLEIGTAPSASDTQTVIERRNLEINAIGAGAMPEGRARWVFYRPVTIEGNRATIRLRDNRLAPSTTYRVTIAPGVLQGTINGAAFNGIAAGGWSFTTRGQPASSTEITVGASGATPDFRTVQGALNWVMSRCATTVTTWGCASVTVPKTITVLPGRYAEMLVLRNVANLTLAGTQRDAVQVFDQNFESLNRGSGATAAAPGTDLTTSGKVPGHRILGGGRSVFLVENADLLQLRDFTLANTHARGTLLDNQAEAIYFNTSTTSAAARLVARRMNFLSEQDTLQLKGYVWVHDTLVAGNVDFIWGNVMAALFEDSEIRSVADSAGSSPGYILQSRATPGDAGFVFLNSRLTAGPGVSQAYLARSGGTTATSYADSIAFIGTRMGGHILPVGWCVGTGTSRTGTAAGSCGSNPPPWSGTADGGATETTGWREWGSLDAQGAPLDVSARLGTVTVTAGGLPRTVTLARQLGAPGALALRAEVFRQSTIATGAPGGWVPAP</sequence>
<evidence type="ECO:0000256" key="1">
    <source>
        <dbReference type="ARBA" id="ARBA00023239"/>
    </source>
</evidence>
<evidence type="ECO:0000259" key="4">
    <source>
        <dbReference type="SMART" id="SM00656"/>
    </source>
</evidence>
<comment type="subcellular location">
    <subcellularLocation>
        <location evidence="2">Secreted</location>
    </subcellularLocation>
</comment>
<comment type="caution">
    <text evidence="5">The sequence shown here is derived from an EMBL/GenBank/DDBJ whole genome shotgun (WGS) entry which is preliminary data.</text>
</comment>
<dbReference type="InterPro" id="IPR002022">
    <property type="entry name" value="Pec_lyase"/>
</dbReference>
<gene>
    <name evidence="5" type="ORF">AACH11_22500</name>
</gene>
<evidence type="ECO:0000313" key="6">
    <source>
        <dbReference type="Proteomes" id="UP001368500"/>
    </source>
</evidence>
<keyword evidence="1 2" id="KW-0456">Lyase</keyword>
<organism evidence="5 6">
    <name type="scientific">Pseudaquabacterium rugosum</name>
    <dbReference type="NCBI Taxonomy" id="2984194"/>
    <lineage>
        <taxon>Bacteria</taxon>
        <taxon>Pseudomonadati</taxon>
        <taxon>Pseudomonadota</taxon>
        <taxon>Betaproteobacteria</taxon>
        <taxon>Burkholderiales</taxon>
        <taxon>Sphaerotilaceae</taxon>
        <taxon>Pseudaquabacterium</taxon>
    </lineage>
</organism>
<protein>
    <recommendedName>
        <fullName evidence="4">Pectate lyase domain-containing protein</fullName>
    </recommendedName>
</protein>
<dbReference type="Pfam" id="PF00544">
    <property type="entry name" value="Pectate_lyase_4"/>
    <property type="match status" value="1"/>
</dbReference>
<feature type="domain" description="Pectate lyase" evidence="4">
    <location>
        <begin position="247"/>
        <end position="512"/>
    </location>
</feature>
<dbReference type="InterPro" id="IPR012334">
    <property type="entry name" value="Pectin_lyas_fold"/>
</dbReference>
<evidence type="ECO:0000313" key="5">
    <source>
        <dbReference type="EMBL" id="MEK8028740.1"/>
    </source>
</evidence>
<dbReference type="PANTHER" id="PTHR31683">
    <property type="entry name" value="PECTATE LYASE 18-RELATED"/>
    <property type="match status" value="1"/>
</dbReference>
<dbReference type="Gene3D" id="2.160.20.10">
    <property type="entry name" value="Single-stranded right-handed beta-helix, Pectin lyase-like"/>
    <property type="match status" value="2"/>
</dbReference>
<dbReference type="Proteomes" id="UP001368500">
    <property type="component" value="Unassembled WGS sequence"/>
</dbReference>
<accession>A0ABU9BIE8</accession>
<dbReference type="RefSeq" id="WP_341376525.1">
    <property type="nucleotide sequence ID" value="NZ_JBBUTF010000029.1"/>
</dbReference>
<feature type="chain" id="PRO_5045373722" description="Pectate lyase domain-containing protein" evidence="3">
    <location>
        <begin position="27"/>
        <end position="1137"/>
    </location>
</feature>
<dbReference type="InterPro" id="IPR011050">
    <property type="entry name" value="Pectin_lyase_fold/virulence"/>
</dbReference>
<dbReference type="PANTHER" id="PTHR31683:SF18">
    <property type="entry name" value="PECTATE LYASE 21-RELATED"/>
    <property type="match status" value="1"/>
</dbReference>
<dbReference type="EMBL" id="JBBUTF010000029">
    <property type="protein sequence ID" value="MEK8028740.1"/>
    <property type="molecule type" value="Genomic_DNA"/>
</dbReference>
<keyword evidence="2" id="KW-0119">Carbohydrate metabolism</keyword>
<keyword evidence="6" id="KW-1185">Reference proteome</keyword>
<evidence type="ECO:0000256" key="3">
    <source>
        <dbReference type="SAM" id="SignalP"/>
    </source>
</evidence>
<keyword evidence="2" id="KW-0964">Secreted</keyword>
<keyword evidence="2" id="KW-0624">Polysaccharide degradation</keyword>
<feature type="signal peptide" evidence="3">
    <location>
        <begin position="1"/>
        <end position="26"/>
    </location>
</feature>
<dbReference type="InterPro" id="IPR045032">
    <property type="entry name" value="PEL"/>
</dbReference>
<keyword evidence="3" id="KW-0732">Signal</keyword>
<dbReference type="SUPFAM" id="SSF51126">
    <property type="entry name" value="Pectin lyase-like"/>
    <property type="match status" value="2"/>
</dbReference>
<proteinExistence type="inferred from homology"/>
<name>A0ABU9BIE8_9BURK</name>
<dbReference type="SMART" id="SM00656">
    <property type="entry name" value="Amb_all"/>
    <property type="match status" value="1"/>
</dbReference>
<evidence type="ECO:0000256" key="2">
    <source>
        <dbReference type="RuleBase" id="RU361173"/>
    </source>
</evidence>
<reference evidence="5 6" key="1">
    <citation type="submission" date="2024-04" db="EMBL/GenBank/DDBJ databases">
        <title>Novel species of the genus Ideonella isolated from streams.</title>
        <authorList>
            <person name="Lu H."/>
        </authorList>
    </citation>
    <scope>NUCLEOTIDE SEQUENCE [LARGE SCALE GENOMIC DNA]</scope>
    <source>
        <strain evidence="5 6">BYS139W</strain>
    </source>
</reference>
<comment type="similarity">
    <text evidence="2">Belongs to the polysaccharide lyase 1 family.</text>
</comment>